<dbReference type="AlphaFoldDB" id="A0A1G7W583"/>
<gene>
    <name evidence="1" type="ORF">SAMN05421827_109105</name>
</gene>
<sequence>MPKITRLADFDFSVENFLDACSPAELREVDLLIQSNRYRNKMNAKTKKLTNTADEKDKIEALGFNSSFLLGENKQ</sequence>
<reference evidence="2" key="1">
    <citation type="submission" date="2016-10" db="EMBL/GenBank/DDBJ databases">
        <authorList>
            <person name="Varghese N."/>
            <person name="Submissions S."/>
        </authorList>
    </citation>
    <scope>NUCLEOTIDE SEQUENCE [LARGE SCALE GENOMIC DNA]</scope>
    <source>
        <strain evidence="2">DSM 17933</strain>
    </source>
</reference>
<evidence type="ECO:0000313" key="2">
    <source>
        <dbReference type="Proteomes" id="UP000199643"/>
    </source>
</evidence>
<keyword evidence="2" id="KW-1185">Reference proteome</keyword>
<protein>
    <submittedName>
        <fullName evidence="1">Uncharacterized protein</fullName>
    </submittedName>
</protein>
<name>A0A1G7W583_9SPHI</name>
<dbReference type="RefSeq" id="WP_090500511.1">
    <property type="nucleotide sequence ID" value="NZ_FNCH01000009.1"/>
</dbReference>
<dbReference type="OrthoDB" id="9977015at2"/>
<dbReference type="Proteomes" id="UP000199643">
    <property type="component" value="Unassembled WGS sequence"/>
</dbReference>
<dbReference type="STRING" id="405671.SAMN05421827_109105"/>
<organism evidence="1 2">
    <name type="scientific">Pedobacter terrae</name>
    <dbReference type="NCBI Taxonomy" id="405671"/>
    <lineage>
        <taxon>Bacteria</taxon>
        <taxon>Pseudomonadati</taxon>
        <taxon>Bacteroidota</taxon>
        <taxon>Sphingobacteriia</taxon>
        <taxon>Sphingobacteriales</taxon>
        <taxon>Sphingobacteriaceae</taxon>
        <taxon>Pedobacter</taxon>
    </lineage>
</organism>
<accession>A0A1G7W583</accession>
<proteinExistence type="predicted"/>
<dbReference type="EMBL" id="FNCH01000009">
    <property type="protein sequence ID" value="SDG67134.1"/>
    <property type="molecule type" value="Genomic_DNA"/>
</dbReference>
<evidence type="ECO:0000313" key="1">
    <source>
        <dbReference type="EMBL" id="SDG67134.1"/>
    </source>
</evidence>